<evidence type="ECO:0000313" key="2">
    <source>
        <dbReference type="EMBL" id="KAJ3833831.1"/>
    </source>
</evidence>
<name>A0AA38P072_9AGAR</name>
<dbReference type="GO" id="GO:0004386">
    <property type="term" value="F:helicase activity"/>
    <property type="evidence" value="ECO:0007669"/>
    <property type="project" value="InterPro"/>
</dbReference>
<dbReference type="AlphaFoldDB" id="A0AA38P072"/>
<dbReference type="PANTHER" id="PTHR10887">
    <property type="entry name" value="DNA2/NAM7 HELICASE FAMILY"/>
    <property type="match status" value="1"/>
</dbReference>
<reference evidence="2" key="1">
    <citation type="submission" date="2022-08" db="EMBL/GenBank/DDBJ databases">
        <authorList>
            <consortium name="DOE Joint Genome Institute"/>
            <person name="Min B."/>
            <person name="Riley R."/>
            <person name="Sierra-Patev S."/>
            <person name="Naranjo-Ortiz M."/>
            <person name="Looney B."/>
            <person name="Konkel Z."/>
            <person name="Slot J.C."/>
            <person name="Sakamoto Y."/>
            <person name="Steenwyk J.L."/>
            <person name="Rokas A."/>
            <person name="Carro J."/>
            <person name="Camarero S."/>
            <person name="Ferreira P."/>
            <person name="Molpeceres G."/>
            <person name="Ruiz-Duenas F.J."/>
            <person name="Serrano A."/>
            <person name="Henrissat B."/>
            <person name="Drula E."/>
            <person name="Hughes K.W."/>
            <person name="Mata J.L."/>
            <person name="Ishikawa N.K."/>
            <person name="Vargas-Isla R."/>
            <person name="Ushijima S."/>
            <person name="Smith C.A."/>
            <person name="Ahrendt S."/>
            <person name="Andreopoulos W."/>
            <person name="He G."/>
            <person name="Labutti K."/>
            <person name="Lipzen A."/>
            <person name="Ng V."/>
            <person name="Sandor L."/>
            <person name="Barry K."/>
            <person name="Martinez A.T."/>
            <person name="Xiao Y."/>
            <person name="Gibbons J.G."/>
            <person name="Terashima K."/>
            <person name="Hibbett D.S."/>
            <person name="Grigoriev I.V."/>
        </authorList>
    </citation>
    <scope>NUCLEOTIDE SEQUENCE</scope>
    <source>
        <strain evidence="2">TFB9207</strain>
    </source>
</reference>
<evidence type="ECO:0000259" key="1">
    <source>
        <dbReference type="Pfam" id="PF13086"/>
    </source>
</evidence>
<dbReference type="EMBL" id="MU806627">
    <property type="protein sequence ID" value="KAJ3833831.1"/>
    <property type="molecule type" value="Genomic_DNA"/>
</dbReference>
<dbReference type="GO" id="GO:0031048">
    <property type="term" value="P:regulatory ncRNA-mediated heterochromatin formation"/>
    <property type="evidence" value="ECO:0007669"/>
    <property type="project" value="TreeGrafter"/>
</dbReference>
<dbReference type="Pfam" id="PF13086">
    <property type="entry name" value="AAA_11"/>
    <property type="match status" value="1"/>
</dbReference>
<gene>
    <name evidence="2" type="ORF">F5878DRAFT_387710</name>
</gene>
<dbReference type="Proteomes" id="UP001163846">
    <property type="component" value="Unassembled WGS sequence"/>
</dbReference>
<accession>A0AA38P072</accession>
<dbReference type="GO" id="GO:0031380">
    <property type="term" value="C:nuclear RNA-directed RNA polymerase complex"/>
    <property type="evidence" value="ECO:0007669"/>
    <property type="project" value="TreeGrafter"/>
</dbReference>
<dbReference type="InterPro" id="IPR041677">
    <property type="entry name" value="DNA2/NAM7_AAA_11"/>
</dbReference>
<organism evidence="2 3">
    <name type="scientific">Lentinula raphanica</name>
    <dbReference type="NCBI Taxonomy" id="153919"/>
    <lineage>
        <taxon>Eukaryota</taxon>
        <taxon>Fungi</taxon>
        <taxon>Dikarya</taxon>
        <taxon>Basidiomycota</taxon>
        <taxon>Agaricomycotina</taxon>
        <taxon>Agaricomycetes</taxon>
        <taxon>Agaricomycetidae</taxon>
        <taxon>Agaricales</taxon>
        <taxon>Marasmiineae</taxon>
        <taxon>Omphalotaceae</taxon>
        <taxon>Lentinula</taxon>
    </lineage>
</organism>
<dbReference type="InterPro" id="IPR045055">
    <property type="entry name" value="DNA2/NAM7-like"/>
</dbReference>
<dbReference type="PANTHER" id="PTHR10887:SF341">
    <property type="entry name" value="NFX1-TYPE ZINC FINGER-CONTAINING PROTEIN 1"/>
    <property type="match status" value="1"/>
</dbReference>
<evidence type="ECO:0000313" key="3">
    <source>
        <dbReference type="Proteomes" id="UP001163846"/>
    </source>
</evidence>
<dbReference type="SUPFAM" id="SSF52540">
    <property type="entry name" value="P-loop containing nucleoside triphosphate hydrolases"/>
    <property type="match status" value="1"/>
</dbReference>
<protein>
    <recommendedName>
        <fullName evidence="1">DNA2/NAM7 helicase helicase domain-containing protein</fullName>
    </recommendedName>
</protein>
<comment type="caution">
    <text evidence="2">The sequence shown here is derived from an EMBL/GenBank/DDBJ whole genome shotgun (WGS) entry which is preliminary data.</text>
</comment>
<dbReference type="Gene3D" id="3.40.50.300">
    <property type="entry name" value="P-loop containing nucleotide triphosphate hydrolases"/>
    <property type="match status" value="1"/>
</dbReference>
<proteinExistence type="predicted"/>
<dbReference type="InterPro" id="IPR027417">
    <property type="entry name" value="P-loop_NTPase"/>
</dbReference>
<sequence>MNGKGSFSATDLARYHHHNCDLFIYNIYNGVDNPQVHTNQVHDTPTLDAAQFKRGNDWEAHLLSWLDDENLLLTVPSYPLKGEDFVENILADERDHFFVSGISFMPPQEHFDEMYRKSGLEPVKFGLAKPDLIEIQRSEDGVVWKVIDAKASKAVKTSHHVQIYFYTLCLNHLLPRTFFRASNSAAVWLPPDDGFDQNPPSLDDLKAVEISLLSFPLDDFLFRRLPAILSLPREDVFWHYNPLCQSCPFSPDCRQNAIDQGEIGSMSNISIPEAKLLRSLLQLWQESQRSHSPGETDIEDLALLLQDSNAMQRISGSYPVTMRKARRTLALPSRNRKNSKQDVSSPVVEAARTGKIQIIPRRNSTCPRSEDIAVIVSLVLDPSAPSRVSNIVSFSISTYAIPSLTNRLPRTMHGDRVDLIPSLAYIIDSILILNPPPRTQFYVFSSAEHSALQAHFIDAALNSSYPTRDIRVCIGALSEGAALLQTTFQPILLSGVLLDFLTKGRRKKEDFQAILERMNLSVEGNTQELKGRIQDELQRLQNTDFQQAARQRQDEIGQLPRIVVLKREIEKSLALPIPGFWNLPECASVFLPSQSAPGTRCPSEEEIYSAFAKGNIPPSTLLKEMNEFIYAVLVSLRSRVTGVNDYLLVNEAKVLTSTFMDLCREEHLRKLFYMQQFEVLAKLSELWRSRIDGCPEAPILQYHSTQQGQKRLEHTFYLLSGNLDLAASDKDRTFFDYLLVEDRDCDDPSQSDAHIPVEALFDDLAVSGLVFPLNRNTKSRWQLQNPIVRKDLLLADIRDISIDGSRTKVTLQTWGEATFNFCKECTYRISPRLVDFNVSKILSALFELDLKHELECISVPYIRIIRNPKLFNQENVGSTARKVLEKAGNEMQSLFRMLEGLDVAAAKPLVLKASQNRAAKHILSNRLSVIWGPPGTGKTHTIALSLLRLFSVYAHAPNQVLSPRVVFVTAMTHAAIDAVLKKLTYLIQCYQSIDSLPNVWLNNLSIEHVTNGNDHAAPSDSSVFSLYAGTIFQVSVRSIKSGL</sequence>
<feature type="domain" description="DNA2/NAM7 helicase helicase" evidence="1">
    <location>
        <begin position="911"/>
        <end position="985"/>
    </location>
</feature>
<keyword evidence="3" id="KW-1185">Reference proteome</keyword>